<evidence type="ECO:0000313" key="1">
    <source>
        <dbReference type="EMBL" id="OWY95478.1"/>
    </source>
</evidence>
<dbReference type="AlphaFoldDB" id="A0A225URA4"/>
<sequence length="50" mass="5769">MDPEALGLMVEGEFPFSRCSSVSLLTDRWLIHLNTEFELDKIDWETLAPD</sequence>
<name>A0A225URA4_9STRA</name>
<organism evidence="1 2">
    <name type="scientific">Phytophthora megakarya</name>
    <dbReference type="NCBI Taxonomy" id="4795"/>
    <lineage>
        <taxon>Eukaryota</taxon>
        <taxon>Sar</taxon>
        <taxon>Stramenopiles</taxon>
        <taxon>Oomycota</taxon>
        <taxon>Peronosporomycetes</taxon>
        <taxon>Peronosporales</taxon>
        <taxon>Peronosporaceae</taxon>
        <taxon>Phytophthora</taxon>
    </lineage>
</organism>
<evidence type="ECO:0000313" key="2">
    <source>
        <dbReference type="Proteomes" id="UP000198211"/>
    </source>
</evidence>
<keyword evidence="2" id="KW-1185">Reference proteome</keyword>
<proteinExistence type="predicted"/>
<comment type="caution">
    <text evidence="1">The sequence shown here is derived from an EMBL/GenBank/DDBJ whole genome shotgun (WGS) entry which is preliminary data.</text>
</comment>
<dbReference type="Proteomes" id="UP000198211">
    <property type="component" value="Unassembled WGS sequence"/>
</dbReference>
<accession>A0A225URA4</accession>
<gene>
    <name evidence="1" type="ORF">PHMEG_00034508</name>
</gene>
<reference evidence="2" key="1">
    <citation type="submission" date="2017-03" db="EMBL/GenBank/DDBJ databases">
        <title>Phytopthora megakarya and P. palmivora, two closely related causual agents of cacao black pod achieved similar genome size and gene model numbers by different mechanisms.</title>
        <authorList>
            <person name="Ali S."/>
            <person name="Shao J."/>
            <person name="Larry D.J."/>
            <person name="Kronmiller B."/>
            <person name="Shen D."/>
            <person name="Strem M.D."/>
            <person name="Melnick R.L."/>
            <person name="Guiltinan M.J."/>
            <person name="Tyler B.M."/>
            <person name="Meinhardt L.W."/>
            <person name="Bailey B.A."/>
        </authorList>
    </citation>
    <scope>NUCLEOTIDE SEQUENCE [LARGE SCALE GENOMIC DNA]</scope>
    <source>
        <strain evidence="2">zdho120</strain>
    </source>
</reference>
<dbReference type="EMBL" id="NBNE01012884">
    <property type="protein sequence ID" value="OWY95478.1"/>
    <property type="molecule type" value="Genomic_DNA"/>
</dbReference>
<protein>
    <submittedName>
        <fullName evidence="1">Uncharacterized protein</fullName>
    </submittedName>
</protein>